<proteinExistence type="predicted"/>
<protein>
    <submittedName>
        <fullName evidence="2">WGS project CCBQ000000000 data, contig 00016</fullName>
    </submittedName>
</protein>
<feature type="coiled-coil region" evidence="1">
    <location>
        <begin position="21"/>
        <end position="48"/>
    </location>
</feature>
<dbReference type="AlphaFoldDB" id="A0A0A8KZP0"/>
<comment type="caution">
    <text evidence="2">The sequence shown here is derived from an EMBL/GenBank/DDBJ whole genome shotgun (WGS) entry which is preliminary data.</text>
</comment>
<dbReference type="CDD" id="cd22646">
    <property type="entry name" value="MCM22_CTD"/>
    <property type="match status" value="1"/>
</dbReference>
<organism evidence="2 3">
    <name type="scientific">Kluyveromyces dobzhanskii CBS 2104</name>
    <dbReference type="NCBI Taxonomy" id="1427455"/>
    <lineage>
        <taxon>Eukaryota</taxon>
        <taxon>Fungi</taxon>
        <taxon>Dikarya</taxon>
        <taxon>Ascomycota</taxon>
        <taxon>Saccharomycotina</taxon>
        <taxon>Saccharomycetes</taxon>
        <taxon>Saccharomycetales</taxon>
        <taxon>Saccharomycetaceae</taxon>
        <taxon>Kluyveromyces</taxon>
    </lineage>
</organism>
<dbReference type="Proteomes" id="UP000031516">
    <property type="component" value="Unassembled WGS sequence"/>
</dbReference>
<evidence type="ECO:0000313" key="2">
    <source>
        <dbReference type="EMBL" id="CDO92195.1"/>
    </source>
</evidence>
<dbReference type="OrthoDB" id="4035795at2759"/>
<gene>
    <name evidence="2" type="ORF">KLDO_g518</name>
</gene>
<keyword evidence="1" id="KW-0175">Coiled coil</keyword>
<dbReference type="EMBL" id="CCBQ010000012">
    <property type="protein sequence ID" value="CDO92195.1"/>
    <property type="molecule type" value="Genomic_DNA"/>
</dbReference>
<sequence length="233" mass="26965">MKVEKEEEEDRQLQSQQRAYVSALKRELTAKQELLRQSREACNAAERELEPDAVNYGAWEQLSQKQIYTSSRSDPIGIASLKQSLQIDVQQSVFDKSTEFLVSMINKQKKFNKDMSLLIVMLEENLRNEENDKNQLNSGETYQLRQIKETRTKIFSLLRDHMAVDVSTPEYSSTVAAADLTQLMRRLISGDSSLTIDDFEPGCMHLFRMLDKAYLLQKREVNGTMYLTMEDMT</sequence>
<name>A0A0A8KZP0_9SACH</name>
<reference evidence="2 3" key="1">
    <citation type="submission" date="2014-03" db="EMBL/GenBank/DDBJ databases">
        <title>The genome of Kluyveromyces dobzhanskii.</title>
        <authorList>
            <person name="Nystedt B."/>
            <person name="Astrom S."/>
        </authorList>
    </citation>
    <scope>NUCLEOTIDE SEQUENCE [LARGE SCALE GENOMIC DNA]</scope>
    <source>
        <strain evidence="2 3">CBS 2104</strain>
    </source>
</reference>
<evidence type="ECO:0000313" key="3">
    <source>
        <dbReference type="Proteomes" id="UP000031516"/>
    </source>
</evidence>
<evidence type="ECO:0000256" key="1">
    <source>
        <dbReference type="SAM" id="Coils"/>
    </source>
</evidence>
<keyword evidence="3" id="KW-1185">Reference proteome</keyword>
<accession>A0A0A8KZP0</accession>
<feature type="coiled-coil region" evidence="1">
    <location>
        <begin position="112"/>
        <end position="139"/>
    </location>
</feature>